<keyword evidence="3" id="KW-0249">Electron transport</keyword>
<protein>
    <recommendedName>
        <fullName evidence="6">Thioredoxin</fullName>
    </recommendedName>
</protein>
<dbReference type="InterPro" id="IPR005746">
    <property type="entry name" value="Thioredoxin"/>
</dbReference>
<dbReference type="CDD" id="cd02947">
    <property type="entry name" value="TRX_family"/>
    <property type="match status" value="1"/>
</dbReference>
<evidence type="ECO:0000313" key="9">
    <source>
        <dbReference type="EMBL" id="MBE9040306.1"/>
    </source>
</evidence>
<dbReference type="InterPro" id="IPR013766">
    <property type="entry name" value="Thioredoxin_domain"/>
</dbReference>
<keyword evidence="4 7" id="KW-1015">Disulfide bond</keyword>
<keyword evidence="10" id="KW-1185">Reference proteome</keyword>
<evidence type="ECO:0000256" key="1">
    <source>
        <dbReference type="ARBA" id="ARBA00008987"/>
    </source>
</evidence>
<dbReference type="Gene3D" id="3.40.30.10">
    <property type="entry name" value="Glutaredoxin"/>
    <property type="match status" value="1"/>
</dbReference>
<dbReference type="InterPro" id="IPR036249">
    <property type="entry name" value="Thioredoxin-like_sf"/>
</dbReference>
<keyword evidence="2" id="KW-0813">Transport</keyword>
<evidence type="ECO:0000256" key="5">
    <source>
        <dbReference type="ARBA" id="ARBA00023284"/>
    </source>
</evidence>
<proteinExistence type="inferred from homology"/>
<comment type="similarity">
    <text evidence="1 6">Belongs to the thioredoxin family.</text>
</comment>
<dbReference type="PIRSF" id="PIRSF000077">
    <property type="entry name" value="Thioredoxin"/>
    <property type="match status" value="1"/>
</dbReference>
<evidence type="ECO:0000259" key="8">
    <source>
        <dbReference type="PROSITE" id="PS51352"/>
    </source>
</evidence>
<keyword evidence="5 7" id="KW-0676">Redox-active center</keyword>
<feature type="domain" description="Thioredoxin" evidence="8">
    <location>
        <begin position="1"/>
        <end position="105"/>
    </location>
</feature>
<reference evidence="9" key="1">
    <citation type="submission" date="2020-10" db="EMBL/GenBank/DDBJ databases">
        <authorList>
            <person name="Castelo-Branco R."/>
            <person name="Eusebio N."/>
            <person name="Adriana R."/>
            <person name="Vieira A."/>
            <person name="Brugerolle De Fraissinette N."/>
            <person name="Rezende De Castro R."/>
            <person name="Schneider M.P."/>
            <person name="Vasconcelos V."/>
            <person name="Leao P.N."/>
        </authorList>
    </citation>
    <scope>NUCLEOTIDE SEQUENCE</scope>
    <source>
        <strain evidence="9">LEGE 11467</strain>
    </source>
</reference>
<evidence type="ECO:0000256" key="2">
    <source>
        <dbReference type="ARBA" id="ARBA00022448"/>
    </source>
</evidence>
<dbReference type="SUPFAM" id="SSF52833">
    <property type="entry name" value="Thioredoxin-like"/>
    <property type="match status" value="1"/>
</dbReference>
<evidence type="ECO:0000256" key="4">
    <source>
        <dbReference type="ARBA" id="ARBA00023157"/>
    </source>
</evidence>
<dbReference type="Pfam" id="PF00085">
    <property type="entry name" value="Thioredoxin"/>
    <property type="match status" value="1"/>
</dbReference>
<evidence type="ECO:0000256" key="7">
    <source>
        <dbReference type="PIRSR" id="PIRSR000077-4"/>
    </source>
</evidence>
<sequence>MAIKKNFSSFEDLIANSKIPVLVTFYTTGCSYCQMLSPILEQVKTQMGDRLKIVKINTANYPKLASKYEVKVSPTTLLFVDGELASRIKGVMQAPQLMQYIQKFL</sequence>
<feature type="disulfide bond" description="Redox-active" evidence="7">
    <location>
        <begin position="30"/>
        <end position="33"/>
    </location>
</feature>
<accession>A0A928VXY4</accession>
<dbReference type="GO" id="GO:0015035">
    <property type="term" value="F:protein-disulfide reductase activity"/>
    <property type="evidence" value="ECO:0007669"/>
    <property type="project" value="InterPro"/>
</dbReference>
<comment type="caution">
    <text evidence="9">The sequence shown here is derived from an EMBL/GenBank/DDBJ whole genome shotgun (WGS) entry which is preliminary data.</text>
</comment>
<dbReference type="PANTHER" id="PTHR45663">
    <property type="entry name" value="GEO12009P1"/>
    <property type="match status" value="1"/>
</dbReference>
<organism evidence="9 10">
    <name type="scientific">Zarconia navalis LEGE 11467</name>
    <dbReference type="NCBI Taxonomy" id="1828826"/>
    <lineage>
        <taxon>Bacteria</taxon>
        <taxon>Bacillati</taxon>
        <taxon>Cyanobacteriota</taxon>
        <taxon>Cyanophyceae</taxon>
        <taxon>Oscillatoriophycideae</taxon>
        <taxon>Oscillatoriales</taxon>
        <taxon>Oscillatoriales incertae sedis</taxon>
        <taxon>Zarconia</taxon>
        <taxon>Zarconia navalis</taxon>
    </lineage>
</organism>
<dbReference type="PANTHER" id="PTHR45663:SF15">
    <property type="entry name" value="THIOREDOXIN Y1, CHLOROPLASTIC"/>
    <property type="match status" value="1"/>
</dbReference>
<dbReference type="Proteomes" id="UP000621799">
    <property type="component" value="Unassembled WGS sequence"/>
</dbReference>
<name>A0A928VXY4_9CYAN</name>
<gene>
    <name evidence="9" type="ORF">IQ235_05805</name>
</gene>
<dbReference type="GO" id="GO:0005737">
    <property type="term" value="C:cytoplasm"/>
    <property type="evidence" value="ECO:0007669"/>
    <property type="project" value="TreeGrafter"/>
</dbReference>
<dbReference type="AlphaFoldDB" id="A0A928VXY4"/>
<dbReference type="PROSITE" id="PS51352">
    <property type="entry name" value="THIOREDOXIN_2"/>
    <property type="match status" value="1"/>
</dbReference>
<evidence type="ECO:0000256" key="6">
    <source>
        <dbReference type="PIRNR" id="PIRNR000077"/>
    </source>
</evidence>
<dbReference type="EMBL" id="JADEXN010000073">
    <property type="protein sequence ID" value="MBE9040306.1"/>
    <property type="molecule type" value="Genomic_DNA"/>
</dbReference>
<evidence type="ECO:0000256" key="3">
    <source>
        <dbReference type="ARBA" id="ARBA00022982"/>
    </source>
</evidence>
<dbReference type="RefSeq" id="WP_264320559.1">
    <property type="nucleotide sequence ID" value="NZ_JADEXN010000073.1"/>
</dbReference>
<evidence type="ECO:0000313" key="10">
    <source>
        <dbReference type="Proteomes" id="UP000621799"/>
    </source>
</evidence>